<dbReference type="STRING" id="6248.A0A0K0DXW4"/>
<dbReference type="AlphaFoldDB" id="A0A0K0DXW4"/>
<feature type="compositionally biased region" description="Basic residues" evidence="1">
    <location>
        <begin position="12"/>
        <end position="21"/>
    </location>
</feature>
<dbReference type="PANTHER" id="PTHR21578">
    <property type="entry name" value="PROTEIN CBG03826"/>
    <property type="match status" value="1"/>
</dbReference>
<protein>
    <submittedName>
        <fullName evidence="3 4">RING-type domain-containing protein</fullName>
    </submittedName>
</protein>
<organism evidence="3">
    <name type="scientific">Strongyloides stercoralis</name>
    <name type="common">Threadworm</name>
    <dbReference type="NCBI Taxonomy" id="6248"/>
    <lineage>
        <taxon>Eukaryota</taxon>
        <taxon>Metazoa</taxon>
        <taxon>Ecdysozoa</taxon>
        <taxon>Nematoda</taxon>
        <taxon>Chromadorea</taxon>
        <taxon>Rhabditida</taxon>
        <taxon>Tylenchina</taxon>
        <taxon>Panagrolaimomorpha</taxon>
        <taxon>Strongyloidoidea</taxon>
        <taxon>Strongyloididae</taxon>
        <taxon>Strongyloides</taxon>
    </lineage>
</organism>
<evidence type="ECO:0000313" key="3">
    <source>
        <dbReference type="WBParaSite" id="SSTP_0000207800.1"/>
    </source>
</evidence>
<proteinExistence type="predicted"/>
<reference evidence="3" key="1">
    <citation type="submission" date="2015-08" db="UniProtKB">
        <authorList>
            <consortium name="WormBaseParasite"/>
        </authorList>
    </citation>
    <scope>IDENTIFICATION</scope>
</reference>
<name>A0A0K0DXW4_STRER</name>
<accession>A0A0K0DXW4</accession>
<dbReference type="Proteomes" id="UP000035681">
    <property type="component" value="Unplaced"/>
</dbReference>
<dbReference type="PANTHER" id="PTHR21578:SF9">
    <property type="entry name" value="RING-TYPE DOMAIN-CONTAINING PROTEIN"/>
    <property type="match status" value="1"/>
</dbReference>
<feature type="compositionally biased region" description="Basic and acidic residues" evidence="1">
    <location>
        <begin position="1"/>
        <end position="11"/>
    </location>
</feature>
<sequence length="190" mass="22225">MDSNLDKQNRDMKKRNKRKNNLKQIVKQEPTPDELLRIVEEAEKKEEEERLKNDEMYAQRLALEASRHVSLKKHGPQLYDYLKVANHVTDRTKKSSKNAIDTKIILNLCDLPSNACLICTEKAKNPVGCLHCLQFLGCKNCVKKWGKISNVEDFNGDGLRNLFISNDNHYRCFLCRAKWNKKCEEFCYFV</sequence>
<evidence type="ECO:0000256" key="1">
    <source>
        <dbReference type="SAM" id="MobiDB-lite"/>
    </source>
</evidence>
<feature type="region of interest" description="Disordered" evidence="1">
    <location>
        <begin position="1"/>
        <end position="30"/>
    </location>
</feature>
<keyword evidence="2" id="KW-1185">Reference proteome</keyword>
<dbReference type="WBParaSite" id="SSTP_0000207800.1">
    <property type="protein sequence ID" value="SSTP_0000207800.1"/>
    <property type="gene ID" value="SSTP_0000207800"/>
</dbReference>
<evidence type="ECO:0000313" key="2">
    <source>
        <dbReference type="Proteomes" id="UP000035681"/>
    </source>
</evidence>
<evidence type="ECO:0000313" key="4">
    <source>
        <dbReference type="WBParaSite" id="TCONS_00009039.p1"/>
    </source>
</evidence>
<dbReference type="WBParaSite" id="TCONS_00009039.p1">
    <property type="protein sequence ID" value="TCONS_00009039.p1"/>
    <property type="gene ID" value="XLOC_006890"/>
</dbReference>